<evidence type="ECO:0000259" key="3">
    <source>
        <dbReference type="Pfam" id="PF08338"/>
    </source>
</evidence>
<dbReference type="SUPFAM" id="SSF51735">
    <property type="entry name" value="NAD(P)-binding Rossmann-fold domains"/>
    <property type="match status" value="1"/>
</dbReference>
<dbReference type="Pfam" id="PF01370">
    <property type="entry name" value="Epimerase"/>
    <property type="match status" value="1"/>
</dbReference>
<dbReference type="Gene3D" id="3.40.50.720">
    <property type="entry name" value="NAD(P)-binding Rossmann-like Domain"/>
    <property type="match status" value="1"/>
</dbReference>
<evidence type="ECO:0000313" key="4">
    <source>
        <dbReference type="EMBL" id="TQS44542.1"/>
    </source>
</evidence>
<dbReference type="OrthoDB" id="9801773at2"/>
<dbReference type="InterPro" id="IPR013549">
    <property type="entry name" value="DUF1731"/>
</dbReference>
<dbReference type="NCBIfam" id="TIGR01777">
    <property type="entry name" value="yfcH"/>
    <property type="match status" value="1"/>
</dbReference>
<evidence type="ECO:0000259" key="2">
    <source>
        <dbReference type="Pfam" id="PF01370"/>
    </source>
</evidence>
<evidence type="ECO:0000313" key="5">
    <source>
        <dbReference type="Proteomes" id="UP000317982"/>
    </source>
</evidence>
<name>A0A545ATA9_9ACTN</name>
<dbReference type="RefSeq" id="WP_142705025.1">
    <property type="nucleotide sequence ID" value="NZ_VIRS01000008.1"/>
</dbReference>
<reference evidence="4 5" key="1">
    <citation type="submission" date="2019-07" db="EMBL/GenBank/DDBJ databases">
        <title>Cryptosporangium phraense sp. nov., isolated from plant litter.</title>
        <authorList>
            <person name="Suriyachadkun C."/>
        </authorList>
    </citation>
    <scope>NUCLEOTIDE SEQUENCE [LARGE SCALE GENOMIC DNA]</scope>
    <source>
        <strain evidence="4 5">A-T 5661</strain>
    </source>
</reference>
<dbReference type="FunCoup" id="A0A545ATA9">
    <property type="interactions" value="265"/>
</dbReference>
<dbReference type="EMBL" id="VIRS01000008">
    <property type="protein sequence ID" value="TQS44542.1"/>
    <property type="molecule type" value="Genomic_DNA"/>
</dbReference>
<comment type="similarity">
    <text evidence="1">Belongs to the NAD(P)-dependent epimerase/dehydratase family. SDR39U1 subfamily.</text>
</comment>
<organism evidence="4 5">
    <name type="scientific">Cryptosporangium phraense</name>
    <dbReference type="NCBI Taxonomy" id="2593070"/>
    <lineage>
        <taxon>Bacteria</taxon>
        <taxon>Bacillati</taxon>
        <taxon>Actinomycetota</taxon>
        <taxon>Actinomycetes</taxon>
        <taxon>Cryptosporangiales</taxon>
        <taxon>Cryptosporangiaceae</taxon>
        <taxon>Cryptosporangium</taxon>
    </lineage>
</organism>
<dbReference type="AlphaFoldDB" id="A0A545ATA9"/>
<keyword evidence="5" id="KW-1185">Reference proteome</keyword>
<comment type="caution">
    <text evidence="4">The sequence shown here is derived from an EMBL/GenBank/DDBJ whole genome shotgun (WGS) entry which is preliminary data.</text>
</comment>
<feature type="domain" description="DUF1731" evidence="3">
    <location>
        <begin position="248"/>
        <end position="293"/>
    </location>
</feature>
<protein>
    <submittedName>
        <fullName evidence="4">TIGR01777 family protein</fullName>
    </submittedName>
</protein>
<evidence type="ECO:0000256" key="1">
    <source>
        <dbReference type="ARBA" id="ARBA00009353"/>
    </source>
</evidence>
<sequence length="297" mass="31169">MRIVVSGASGLIGTSLVNAVRADGHEVVRLVRREPGASDEVRWNPAAHDLAPDVVSGADAVVHLAGAGVGDRPWTSGYKRTLIDSRIDGTTTIATAVARAEKPPKVLVSASAVGWYGDRGDQVVREDEPAGAGFLADLCRTWEGATAPAEEAGVRVAHIRSGLVLARSGGLLGRIKPLFALGLGGKLGSGQQYWPWISLRDEVAAIQFVLENDGVRGPVNLTGPEPATNAEFTAELARQLHRPAVVPVPAFALRAALWGFADEGILAGQRAVPSVLLDHGFTFTDPTLDSALRYALG</sequence>
<proteinExistence type="inferred from homology"/>
<dbReference type="PANTHER" id="PTHR11092">
    <property type="entry name" value="SUGAR NUCLEOTIDE EPIMERASE RELATED"/>
    <property type="match status" value="1"/>
</dbReference>
<dbReference type="InterPro" id="IPR036291">
    <property type="entry name" value="NAD(P)-bd_dom_sf"/>
</dbReference>
<gene>
    <name evidence="4" type="ORF">FL583_13870</name>
</gene>
<dbReference type="Proteomes" id="UP000317982">
    <property type="component" value="Unassembled WGS sequence"/>
</dbReference>
<dbReference type="InterPro" id="IPR010099">
    <property type="entry name" value="SDR39U1"/>
</dbReference>
<dbReference type="InterPro" id="IPR001509">
    <property type="entry name" value="Epimerase_deHydtase"/>
</dbReference>
<accession>A0A545ATA9</accession>
<feature type="domain" description="NAD-dependent epimerase/dehydratase" evidence="2">
    <location>
        <begin position="3"/>
        <end position="122"/>
    </location>
</feature>
<dbReference type="Pfam" id="PF08338">
    <property type="entry name" value="DUF1731"/>
    <property type="match status" value="1"/>
</dbReference>
<dbReference type="InParanoid" id="A0A545ATA9"/>
<dbReference type="PANTHER" id="PTHR11092:SF0">
    <property type="entry name" value="EPIMERASE FAMILY PROTEIN SDR39U1"/>
    <property type="match status" value="1"/>
</dbReference>